<keyword evidence="4" id="KW-0032">Aminotransferase</keyword>
<evidence type="ECO:0000256" key="2">
    <source>
        <dbReference type="ARBA" id="ARBA00022898"/>
    </source>
</evidence>
<dbReference type="RefSeq" id="WP_262430924.1">
    <property type="nucleotide sequence ID" value="NZ_JACRTG010000034.1"/>
</dbReference>
<dbReference type="SUPFAM" id="SSF53383">
    <property type="entry name" value="PLP-dependent transferases"/>
    <property type="match status" value="1"/>
</dbReference>
<dbReference type="GO" id="GO:0008483">
    <property type="term" value="F:transaminase activity"/>
    <property type="evidence" value="ECO:0007669"/>
    <property type="project" value="UniProtKB-KW"/>
</dbReference>
<evidence type="ECO:0000313" key="5">
    <source>
        <dbReference type="Proteomes" id="UP000601171"/>
    </source>
</evidence>
<comment type="cofactor">
    <cofactor evidence="1">
        <name>pyridoxal 5'-phosphate</name>
        <dbReference type="ChEBI" id="CHEBI:597326"/>
    </cofactor>
</comment>
<dbReference type="Pfam" id="PF00155">
    <property type="entry name" value="Aminotran_1_2"/>
    <property type="match status" value="1"/>
</dbReference>
<name>A0A926ILD9_9FIRM</name>
<protein>
    <submittedName>
        <fullName evidence="4">Histidinol-phosphate aminotransferase family protein</fullName>
    </submittedName>
</protein>
<sequence length="350" mass="40163">MEHGGDLLTYENQFGGKLIDFSSNINPLGPPEGLDKYLMKKFETLRAYPDIQYRKSKKSISTYLKCNEENILVGNGAVEIIDDFMIMAHRVIVCTPSFSEYEQRAKVHGKDVVRVPYKKDFTLDVKAIEDILTKGDLLLLGNPNNPTGLRIKENELIALYKLVLKKGGYLLLDEAFYEFCPHDYDSIEIFKKFNYEEVGIIRAATKFFALPGLRLGYGCASSHKAQEIRKISLPWSINSFADAAGQYIFKDLEYIEESKKYIDKERIYLQDELSKIPGILPKKTDANFILLELVKWNEEYVFNNLLKQGILVRKCNSFIDLPSNYIRVAIKSRKDNEMLIKALKAITIHS</sequence>
<organism evidence="4 5">
    <name type="scientific">Paratissierella segnis</name>
    <dbReference type="NCBI Taxonomy" id="2763679"/>
    <lineage>
        <taxon>Bacteria</taxon>
        <taxon>Bacillati</taxon>
        <taxon>Bacillota</taxon>
        <taxon>Tissierellia</taxon>
        <taxon>Tissierellales</taxon>
        <taxon>Tissierellaceae</taxon>
        <taxon>Paratissierella</taxon>
    </lineage>
</organism>
<dbReference type="Proteomes" id="UP000601171">
    <property type="component" value="Unassembled WGS sequence"/>
</dbReference>
<evidence type="ECO:0000256" key="1">
    <source>
        <dbReference type="ARBA" id="ARBA00001933"/>
    </source>
</evidence>
<dbReference type="AlphaFoldDB" id="A0A926ILD9"/>
<dbReference type="PANTHER" id="PTHR42885:SF1">
    <property type="entry name" value="THREONINE-PHOSPHATE DECARBOXYLASE"/>
    <property type="match status" value="1"/>
</dbReference>
<evidence type="ECO:0000313" key="4">
    <source>
        <dbReference type="EMBL" id="MBC8589456.1"/>
    </source>
</evidence>
<proteinExistence type="predicted"/>
<gene>
    <name evidence="4" type="ORF">H8707_14670</name>
</gene>
<comment type="caution">
    <text evidence="4">The sequence shown here is derived from an EMBL/GenBank/DDBJ whole genome shotgun (WGS) entry which is preliminary data.</text>
</comment>
<evidence type="ECO:0000259" key="3">
    <source>
        <dbReference type="Pfam" id="PF00155"/>
    </source>
</evidence>
<accession>A0A926ILD9</accession>
<dbReference type="InterPro" id="IPR015421">
    <property type="entry name" value="PyrdxlP-dep_Trfase_major"/>
</dbReference>
<dbReference type="CDD" id="cd00609">
    <property type="entry name" value="AAT_like"/>
    <property type="match status" value="1"/>
</dbReference>
<dbReference type="Gene3D" id="3.90.1150.10">
    <property type="entry name" value="Aspartate Aminotransferase, domain 1"/>
    <property type="match status" value="1"/>
</dbReference>
<keyword evidence="4" id="KW-0808">Transferase</keyword>
<dbReference type="GO" id="GO:0030170">
    <property type="term" value="F:pyridoxal phosphate binding"/>
    <property type="evidence" value="ECO:0007669"/>
    <property type="project" value="InterPro"/>
</dbReference>
<keyword evidence="2" id="KW-0663">Pyridoxal phosphate</keyword>
<dbReference type="PANTHER" id="PTHR42885">
    <property type="entry name" value="HISTIDINOL-PHOSPHATE AMINOTRANSFERASE-RELATED"/>
    <property type="match status" value="1"/>
</dbReference>
<dbReference type="InterPro" id="IPR015422">
    <property type="entry name" value="PyrdxlP-dep_Trfase_small"/>
</dbReference>
<dbReference type="InterPro" id="IPR004839">
    <property type="entry name" value="Aminotransferase_I/II_large"/>
</dbReference>
<dbReference type="Gene3D" id="3.40.640.10">
    <property type="entry name" value="Type I PLP-dependent aspartate aminotransferase-like (Major domain)"/>
    <property type="match status" value="1"/>
</dbReference>
<feature type="domain" description="Aminotransferase class I/classII large" evidence="3">
    <location>
        <begin position="17"/>
        <end position="343"/>
    </location>
</feature>
<reference evidence="4" key="1">
    <citation type="submission" date="2020-08" db="EMBL/GenBank/DDBJ databases">
        <title>Genome public.</title>
        <authorList>
            <person name="Liu C."/>
            <person name="Sun Q."/>
        </authorList>
    </citation>
    <scope>NUCLEOTIDE SEQUENCE</scope>
    <source>
        <strain evidence="4">BX21</strain>
    </source>
</reference>
<dbReference type="InterPro" id="IPR015424">
    <property type="entry name" value="PyrdxlP-dep_Trfase"/>
</dbReference>
<dbReference type="EMBL" id="JACRTG010000034">
    <property type="protein sequence ID" value="MBC8589456.1"/>
    <property type="molecule type" value="Genomic_DNA"/>
</dbReference>
<keyword evidence="5" id="KW-1185">Reference proteome</keyword>